<evidence type="ECO:0000256" key="4">
    <source>
        <dbReference type="ARBA" id="ARBA00022741"/>
    </source>
</evidence>
<evidence type="ECO:0000313" key="17">
    <source>
        <dbReference type="Proteomes" id="UP000053676"/>
    </source>
</evidence>
<dbReference type="GO" id="GO:0005524">
    <property type="term" value="F:ATP binding"/>
    <property type="evidence" value="ECO:0007669"/>
    <property type="project" value="UniProtKB-UniRule"/>
</dbReference>
<feature type="binding site" evidence="11 13">
    <location>
        <position position="139"/>
    </location>
    <ligand>
        <name>ATP</name>
        <dbReference type="ChEBI" id="CHEBI:30616"/>
    </ligand>
</feature>
<dbReference type="STRING" id="51031.W2TFU6"/>
<proteinExistence type="inferred from homology"/>
<dbReference type="InterPro" id="IPR030616">
    <property type="entry name" value="Aur-like"/>
</dbReference>
<keyword evidence="2 14" id="KW-0723">Serine/threonine-protein kinase</keyword>
<dbReference type="PROSITE" id="PS00107">
    <property type="entry name" value="PROTEIN_KINASE_ATP"/>
    <property type="match status" value="1"/>
</dbReference>
<dbReference type="Pfam" id="PF00069">
    <property type="entry name" value="Pkinase"/>
    <property type="match status" value="1"/>
</dbReference>
<evidence type="ECO:0000256" key="6">
    <source>
        <dbReference type="ARBA" id="ARBA00022840"/>
    </source>
</evidence>
<evidence type="ECO:0000256" key="10">
    <source>
        <dbReference type="PIRSR" id="PIRSR630616-1"/>
    </source>
</evidence>
<dbReference type="SMART" id="SM00220">
    <property type="entry name" value="S_TKc"/>
    <property type="match status" value="1"/>
</dbReference>
<dbReference type="InterPro" id="IPR000719">
    <property type="entry name" value="Prot_kinase_dom"/>
</dbReference>
<comment type="catalytic activity">
    <reaction evidence="8">
        <text>L-threonyl-[protein] + ATP = O-phospho-L-threonyl-[protein] + ADP + H(+)</text>
        <dbReference type="Rhea" id="RHEA:46608"/>
        <dbReference type="Rhea" id="RHEA-COMP:11060"/>
        <dbReference type="Rhea" id="RHEA-COMP:11605"/>
        <dbReference type="ChEBI" id="CHEBI:15378"/>
        <dbReference type="ChEBI" id="CHEBI:30013"/>
        <dbReference type="ChEBI" id="CHEBI:30616"/>
        <dbReference type="ChEBI" id="CHEBI:61977"/>
        <dbReference type="ChEBI" id="CHEBI:456216"/>
        <dbReference type="EC" id="2.7.11.1"/>
    </reaction>
</comment>
<dbReference type="FunFam" id="1.10.510.10:FF:000571">
    <property type="entry name" value="Maternal embryonic leucine zipper kinase"/>
    <property type="match status" value="1"/>
</dbReference>
<evidence type="ECO:0000256" key="5">
    <source>
        <dbReference type="ARBA" id="ARBA00022777"/>
    </source>
</evidence>
<dbReference type="OMA" id="RQCYEFG"/>
<keyword evidence="5 16" id="KW-0418">Kinase</keyword>
<keyword evidence="7" id="KW-0460">Magnesium</keyword>
<feature type="active site" description="Proton acceptor" evidence="10">
    <location>
        <position position="231"/>
    </location>
</feature>
<evidence type="ECO:0000256" key="11">
    <source>
        <dbReference type="PIRSR" id="PIRSR630616-2"/>
    </source>
</evidence>
<organism evidence="16 17">
    <name type="scientific">Necator americanus</name>
    <name type="common">Human hookworm</name>
    <dbReference type="NCBI Taxonomy" id="51031"/>
    <lineage>
        <taxon>Eukaryota</taxon>
        <taxon>Metazoa</taxon>
        <taxon>Ecdysozoa</taxon>
        <taxon>Nematoda</taxon>
        <taxon>Chromadorea</taxon>
        <taxon>Rhabditida</taxon>
        <taxon>Rhabditina</taxon>
        <taxon>Rhabditomorpha</taxon>
        <taxon>Strongyloidea</taxon>
        <taxon>Ancylostomatidae</taxon>
        <taxon>Bunostominae</taxon>
        <taxon>Necator</taxon>
    </lineage>
</organism>
<dbReference type="Gene3D" id="1.10.510.10">
    <property type="entry name" value="Transferase(Phosphotransferase) domain 1"/>
    <property type="match status" value="1"/>
</dbReference>
<keyword evidence="17" id="KW-1185">Reference proteome</keyword>
<evidence type="ECO:0000256" key="8">
    <source>
        <dbReference type="ARBA" id="ARBA00047899"/>
    </source>
</evidence>
<dbReference type="Proteomes" id="UP000053676">
    <property type="component" value="Unassembled WGS sequence"/>
</dbReference>
<feature type="cross-link" description="Glycyl lysine isopeptide (Lys-Gly) (interchain with G-Cter in SUMO2)" evidence="12">
    <location>
        <position position="233"/>
    </location>
</feature>
<dbReference type="InterPro" id="IPR017441">
    <property type="entry name" value="Protein_kinase_ATP_BS"/>
</dbReference>
<dbReference type="PANTHER" id="PTHR24350">
    <property type="entry name" value="SERINE/THREONINE-PROTEIN KINASE IAL-RELATED"/>
    <property type="match status" value="1"/>
</dbReference>
<dbReference type="InterPro" id="IPR008271">
    <property type="entry name" value="Ser/Thr_kinase_AS"/>
</dbReference>
<evidence type="ECO:0000313" key="16">
    <source>
        <dbReference type="EMBL" id="ETN80464.1"/>
    </source>
</evidence>
<dbReference type="PROSITE" id="PS50011">
    <property type="entry name" value="PROTEIN_KINASE_DOM"/>
    <property type="match status" value="1"/>
</dbReference>
<comment type="similarity">
    <text evidence="14">Belongs to the protein kinase superfamily.</text>
</comment>
<feature type="binding site" evidence="11">
    <location>
        <begin position="186"/>
        <end position="188"/>
    </location>
    <ligand>
        <name>ATP</name>
        <dbReference type="ChEBI" id="CHEBI:30616"/>
    </ligand>
</feature>
<dbReference type="KEGG" id="nai:NECAME_09136"/>
<reference evidence="17" key="1">
    <citation type="journal article" date="2014" name="Nat. Genet.">
        <title>Genome of the human hookworm Necator americanus.</title>
        <authorList>
            <person name="Tang Y.T."/>
            <person name="Gao X."/>
            <person name="Rosa B.A."/>
            <person name="Abubucker S."/>
            <person name="Hallsworth-Pepin K."/>
            <person name="Martin J."/>
            <person name="Tyagi R."/>
            <person name="Heizer E."/>
            <person name="Zhang X."/>
            <person name="Bhonagiri-Palsikar V."/>
            <person name="Minx P."/>
            <person name="Warren W.C."/>
            <person name="Wang Q."/>
            <person name="Zhan B."/>
            <person name="Hotez P.J."/>
            <person name="Sternberg P.W."/>
            <person name="Dougall A."/>
            <person name="Gaze S.T."/>
            <person name="Mulvenna J."/>
            <person name="Sotillo J."/>
            <person name="Ranganathan S."/>
            <person name="Rabelo E.M."/>
            <person name="Wilson R.K."/>
            <person name="Felgner P.L."/>
            <person name="Bethony J."/>
            <person name="Hawdon J.M."/>
            <person name="Gasser R.B."/>
            <person name="Loukas A."/>
            <person name="Mitreva M."/>
        </authorList>
    </citation>
    <scope>NUCLEOTIDE SEQUENCE [LARGE SCALE GENOMIC DNA]</scope>
</reference>
<evidence type="ECO:0000256" key="3">
    <source>
        <dbReference type="ARBA" id="ARBA00022679"/>
    </source>
</evidence>
<dbReference type="AlphaFoldDB" id="W2TFU6"/>
<protein>
    <submittedName>
        <fullName evidence="16">Kinase domain protein</fullName>
    </submittedName>
</protein>
<evidence type="ECO:0000259" key="15">
    <source>
        <dbReference type="PROSITE" id="PS50011"/>
    </source>
</evidence>
<feature type="binding site" evidence="11">
    <location>
        <position position="249"/>
    </location>
    <ligand>
        <name>ATP</name>
        <dbReference type="ChEBI" id="CHEBI:30616"/>
    </ligand>
</feature>
<evidence type="ECO:0000256" key="14">
    <source>
        <dbReference type="RuleBase" id="RU000304"/>
    </source>
</evidence>
<keyword evidence="6 11" id="KW-0067">ATP-binding</keyword>
<sequence length="368" mass="42065">MLEVATAWIIACAVHSPRWSTRTFPVRVVKRAKKAGNRGKRVLTSGQHGLAAAKFGPDPEIMELGAFRRIHLRQIKKIELFDLPSIQENCQKASENIRHVESRNSLEKHYEIGSVIGRGNFSRVFFALRRKDEKKCALKEVIKQQLRGKWFFIENEVEILQMCSHPNICRIVDAFKTNSKYLLVFEYAQNGDLFELIRRDGKLDESDAATYTNQTASALAYLHGRKIVHRDVKAENLLLYNNKQVRLCDFGLACTILGPLYRVCGTPSYCAPEVLKETGYGTAVDVWSLGVMLHIMLVGFAPFRASERSRLFRLITQGRLHFDLPEWREVSTKARDLLSRMICTVVEKRYTANDVSSHPWITQFDSAS</sequence>
<dbReference type="SUPFAM" id="SSF56112">
    <property type="entry name" value="Protein kinase-like (PK-like)"/>
    <property type="match status" value="1"/>
</dbReference>
<evidence type="ECO:0000256" key="13">
    <source>
        <dbReference type="PROSITE-ProRule" id="PRU10141"/>
    </source>
</evidence>
<accession>W2TFU6</accession>
<keyword evidence="4 11" id="KW-0547">Nucleotide-binding</keyword>
<feature type="binding site" evidence="11">
    <location>
        <begin position="235"/>
        <end position="236"/>
    </location>
    <ligand>
        <name>ATP</name>
        <dbReference type="ChEBI" id="CHEBI:30616"/>
    </ligand>
</feature>
<gene>
    <name evidence="16" type="ORF">NECAME_09136</name>
</gene>
<dbReference type="InterPro" id="IPR011009">
    <property type="entry name" value="Kinase-like_dom_sf"/>
</dbReference>
<evidence type="ECO:0000256" key="9">
    <source>
        <dbReference type="ARBA" id="ARBA00048679"/>
    </source>
</evidence>
<evidence type="ECO:0000256" key="12">
    <source>
        <dbReference type="PIRSR" id="PIRSR630616-3"/>
    </source>
</evidence>
<evidence type="ECO:0000256" key="2">
    <source>
        <dbReference type="ARBA" id="ARBA00022527"/>
    </source>
</evidence>
<evidence type="ECO:0000256" key="1">
    <source>
        <dbReference type="ARBA" id="ARBA00001946"/>
    </source>
</evidence>
<dbReference type="CDD" id="cd05117">
    <property type="entry name" value="STKc_CAMK"/>
    <property type="match status" value="1"/>
</dbReference>
<dbReference type="GO" id="GO:0004674">
    <property type="term" value="F:protein serine/threonine kinase activity"/>
    <property type="evidence" value="ECO:0007669"/>
    <property type="project" value="UniProtKB-KW"/>
</dbReference>
<name>W2TFU6_NECAM</name>
<dbReference type="OrthoDB" id="1738954at2759"/>
<comment type="cofactor">
    <cofactor evidence="1">
        <name>Mg(2+)</name>
        <dbReference type="ChEBI" id="CHEBI:18420"/>
    </cofactor>
</comment>
<evidence type="ECO:0000256" key="7">
    <source>
        <dbReference type="ARBA" id="ARBA00022842"/>
    </source>
</evidence>
<dbReference type="PROSITE" id="PS00108">
    <property type="entry name" value="PROTEIN_KINASE_ST"/>
    <property type="match status" value="1"/>
</dbReference>
<dbReference type="EMBL" id="KI659083">
    <property type="protein sequence ID" value="ETN80464.1"/>
    <property type="molecule type" value="Genomic_DNA"/>
</dbReference>
<feature type="domain" description="Protein kinase" evidence="15">
    <location>
        <begin position="110"/>
        <end position="361"/>
    </location>
</feature>
<comment type="catalytic activity">
    <reaction evidence="9">
        <text>L-seryl-[protein] + ATP = O-phospho-L-seryl-[protein] + ADP + H(+)</text>
        <dbReference type="Rhea" id="RHEA:17989"/>
        <dbReference type="Rhea" id="RHEA-COMP:9863"/>
        <dbReference type="Rhea" id="RHEA-COMP:11604"/>
        <dbReference type="ChEBI" id="CHEBI:15378"/>
        <dbReference type="ChEBI" id="CHEBI:29999"/>
        <dbReference type="ChEBI" id="CHEBI:30616"/>
        <dbReference type="ChEBI" id="CHEBI:83421"/>
        <dbReference type="ChEBI" id="CHEBI:456216"/>
        <dbReference type="EC" id="2.7.11.1"/>
    </reaction>
</comment>
<keyword evidence="3" id="KW-0808">Transferase</keyword>